<evidence type="ECO:0000313" key="1">
    <source>
        <dbReference type="EMBL" id="TDQ63980.1"/>
    </source>
</evidence>
<keyword evidence="2" id="KW-1185">Reference proteome</keyword>
<reference evidence="1 2" key="1">
    <citation type="submission" date="2019-03" db="EMBL/GenBank/DDBJ databases">
        <title>Genomic Encyclopedia of Type Strains, Phase III (KMG-III): the genomes of soil and plant-associated and newly described type strains.</title>
        <authorList>
            <person name="Whitman W."/>
        </authorList>
    </citation>
    <scope>NUCLEOTIDE SEQUENCE [LARGE SCALE GENOMIC DNA]</scope>
    <source>
        <strain evidence="1 2">CGMCC 1.7002</strain>
    </source>
</reference>
<evidence type="ECO:0008006" key="3">
    <source>
        <dbReference type="Google" id="ProtNLM"/>
    </source>
</evidence>
<name>A0A4R6VP35_9HYPH</name>
<evidence type="ECO:0000313" key="2">
    <source>
        <dbReference type="Proteomes" id="UP000295391"/>
    </source>
</evidence>
<dbReference type="Pfam" id="PF09866">
    <property type="entry name" value="DUF2093"/>
    <property type="match status" value="1"/>
</dbReference>
<gene>
    <name evidence="1" type="ORF">ATL17_1989</name>
</gene>
<accession>A0A4R6VP35</accession>
<dbReference type="EMBL" id="SNYR01000002">
    <property type="protein sequence ID" value="TDQ63980.1"/>
    <property type="molecule type" value="Genomic_DNA"/>
</dbReference>
<dbReference type="AlphaFoldDB" id="A0A4R6VP35"/>
<protein>
    <recommendedName>
        <fullName evidence="3">DUF2093 domain-containing protein</fullName>
    </recommendedName>
</protein>
<sequence>MNIFENGFGQSEAKLRYLDADFAVIKPGTFVRCAVTGKQIPLDELAYWSVDRQEPYADAHASLEALKNSKK</sequence>
<organism evidence="1 2">
    <name type="scientific">Maritalea mobilis</name>
    <dbReference type="NCBI Taxonomy" id="483324"/>
    <lineage>
        <taxon>Bacteria</taxon>
        <taxon>Pseudomonadati</taxon>
        <taxon>Pseudomonadota</taxon>
        <taxon>Alphaproteobacteria</taxon>
        <taxon>Hyphomicrobiales</taxon>
        <taxon>Devosiaceae</taxon>
        <taxon>Maritalea</taxon>
    </lineage>
</organism>
<proteinExistence type="predicted"/>
<comment type="caution">
    <text evidence="1">The sequence shown here is derived from an EMBL/GenBank/DDBJ whole genome shotgun (WGS) entry which is preliminary data.</text>
</comment>
<dbReference type="RefSeq" id="WP_133572620.1">
    <property type="nucleotide sequence ID" value="NZ_SNYR01000002.1"/>
</dbReference>
<dbReference type="InterPro" id="IPR018661">
    <property type="entry name" value="DUF2093"/>
</dbReference>
<dbReference type="Proteomes" id="UP000295391">
    <property type="component" value="Unassembled WGS sequence"/>
</dbReference>
<dbReference type="OrthoDB" id="9801906at2"/>